<dbReference type="Gene3D" id="3.30.2350.10">
    <property type="entry name" value="Pseudouridine synthase"/>
    <property type="match status" value="1"/>
</dbReference>
<dbReference type="VEuPathDB" id="FungiDB:MYCFIDRAFT_134849"/>
<evidence type="ECO:0000256" key="5">
    <source>
        <dbReference type="ARBA" id="ARBA00023235"/>
    </source>
</evidence>
<feature type="domain" description="tRNA pseudouridylate synthase B C-terminal" evidence="8">
    <location>
        <begin position="320"/>
        <end position="368"/>
    </location>
</feature>
<dbReference type="HAMAP" id="MF_01080">
    <property type="entry name" value="TruB_bact"/>
    <property type="match status" value="1"/>
</dbReference>
<evidence type="ECO:0000256" key="1">
    <source>
        <dbReference type="ARBA" id="ARBA00001166"/>
    </source>
</evidence>
<keyword evidence="5" id="KW-0413">Isomerase</keyword>
<dbReference type="OrthoDB" id="9995526at2759"/>
<feature type="non-terminal residue" evidence="9">
    <location>
        <position position="385"/>
    </location>
</feature>
<reference evidence="9 10" key="1">
    <citation type="journal article" date="2012" name="PLoS Pathog.">
        <title>Diverse lifestyles and strategies of plant pathogenesis encoded in the genomes of eighteen Dothideomycetes fungi.</title>
        <authorList>
            <person name="Ohm R.A."/>
            <person name="Feau N."/>
            <person name="Henrissat B."/>
            <person name="Schoch C.L."/>
            <person name="Horwitz B.A."/>
            <person name="Barry K.W."/>
            <person name="Condon B.J."/>
            <person name="Copeland A.C."/>
            <person name="Dhillon B."/>
            <person name="Glaser F."/>
            <person name="Hesse C.N."/>
            <person name="Kosti I."/>
            <person name="LaButti K."/>
            <person name="Lindquist E.A."/>
            <person name="Lucas S."/>
            <person name="Salamov A.A."/>
            <person name="Bradshaw R.E."/>
            <person name="Ciuffetti L."/>
            <person name="Hamelin R.C."/>
            <person name="Kema G.H.J."/>
            <person name="Lawrence C."/>
            <person name="Scott J.A."/>
            <person name="Spatafora J.W."/>
            <person name="Turgeon B.G."/>
            <person name="de Wit P.J.G.M."/>
            <person name="Zhong S."/>
            <person name="Goodwin S.B."/>
            <person name="Grigoriev I.V."/>
        </authorList>
    </citation>
    <scope>NUCLEOTIDE SEQUENCE [LARGE SCALE GENOMIC DNA]</scope>
    <source>
        <strain evidence="9 10">CIRAD86</strain>
    </source>
</reference>
<dbReference type="AlphaFoldDB" id="M3B461"/>
<sequence>VIAINKPPAISSAQVIRDVQEHFNPSKLFRPWLDREQERNASLPPQQQKRRKWKGRKQRDVKMGHGGTLDPMATGVLILGVGAGTKELGHFSTECTKSYETVVLFGAATDTYDTEGKIVGRKSHEHVTKEQVEQALAQFRGKGMQKPPIFSALRVQGKRLYEYAREGKPLPDGYEIEERPVEVSELEMMEWYPGGTHQWHWPDREADTSEKKLAEQAMHLESETASSTAAPNPMPATITRLSTAEGAQPDTEVAQPPKDDAQPATSDTPLTTKPSEVEVESEANREPESQPQETITTQIQRCPAPAVRLRMTVTSGFYVRSLCHDLGAAVGSLAMMSELSRTRQSDFDLRSNVLQYEDLKQGEEFWGPKVQKLLEDWQNRKTRSS</sequence>
<dbReference type="RefSeq" id="XP_007924766.1">
    <property type="nucleotide sequence ID" value="XM_007926575.1"/>
</dbReference>
<dbReference type="InterPro" id="IPR002501">
    <property type="entry name" value="PsdUridine_synth_N"/>
</dbReference>
<evidence type="ECO:0000313" key="10">
    <source>
        <dbReference type="Proteomes" id="UP000016932"/>
    </source>
</evidence>
<evidence type="ECO:0000256" key="2">
    <source>
        <dbReference type="ARBA" id="ARBA00008999"/>
    </source>
</evidence>
<dbReference type="GO" id="GO:0005634">
    <property type="term" value="C:nucleus"/>
    <property type="evidence" value="ECO:0007669"/>
    <property type="project" value="TreeGrafter"/>
</dbReference>
<evidence type="ECO:0000259" key="7">
    <source>
        <dbReference type="Pfam" id="PF01509"/>
    </source>
</evidence>
<feature type="region of interest" description="Disordered" evidence="6">
    <location>
        <begin position="30"/>
        <end position="67"/>
    </location>
</feature>
<dbReference type="GeneID" id="19330937"/>
<accession>M3B461</accession>
<dbReference type="STRING" id="383855.M3B461"/>
<feature type="region of interest" description="Disordered" evidence="6">
    <location>
        <begin position="244"/>
        <end position="297"/>
    </location>
</feature>
<dbReference type="EC" id="5.4.99.25" evidence="3"/>
<dbReference type="eggNOG" id="KOG2529">
    <property type="taxonomic scope" value="Eukaryota"/>
</dbReference>
<comment type="similarity">
    <text evidence="2">Belongs to the pseudouridine synthase TruB family.</text>
</comment>
<feature type="compositionally biased region" description="Polar residues" evidence="6">
    <location>
        <begin position="263"/>
        <end position="274"/>
    </location>
</feature>
<evidence type="ECO:0000259" key="8">
    <source>
        <dbReference type="Pfam" id="PF16198"/>
    </source>
</evidence>
<dbReference type="PANTHER" id="PTHR13767:SF2">
    <property type="entry name" value="PSEUDOURIDYLATE SYNTHASE TRUB1"/>
    <property type="match status" value="1"/>
</dbReference>
<evidence type="ECO:0000256" key="6">
    <source>
        <dbReference type="SAM" id="MobiDB-lite"/>
    </source>
</evidence>
<dbReference type="EMBL" id="KB446557">
    <property type="protein sequence ID" value="EME84142.1"/>
    <property type="molecule type" value="Genomic_DNA"/>
</dbReference>
<dbReference type="InterPro" id="IPR032819">
    <property type="entry name" value="TruB_C"/>
</dbReference>
<dbReference type="Pfam" id="PF16198">
    <property type="entry name" value="TruB_C_2"/>
    <property type="match status" value="1"/>
</dbReference>
<organism evidence="9 10">
    <name type="scientific">Pseudocercospora fijiensis (strain CIRAD86)</name>
    <name type="common">Black leaf streak disease fungus</name>
    <name type="synonym">Mycosphaerella fijiensis</name>
    <dbReference type="NCBI Taxonomy" id="383855"/>
    <lineage>
        <taxon>Eukaryota</taxon>
        <taxon>Fungi</taxon>
        <taxon>Dikarya</taxon>
        <taxon>Ascomycota</taxon>
        <taxon>Pezizomycotina</taxon>
        <taxon>Dothideomycetes</taxon>
        <taxon>Dothideomycetidae</taxon>
        <taxon>Mycosphaerellales</taxon>
        <taxon>Mycosphaerellaceae</taxon>
        <taxon>Pseudocercospora</taxon>
    </lineage>
</organism>
<dbReference type="GO" id="GO:0160148">
    <property type="term" value="F:tRNA pseudouridine(55) synthase activity"/>
    <property type="evidence" value="ECO:0007669"/>
    <property type="project" value="UniProtKB-EC"/>
</dbReference>
<evidence type="ECO:0000256" key="4">
    <source>
        <dbReference type="ARBA" id="ARBA00022694"/>
    </source>
</evidence>
<proteinExistence type="inferred from homology"/>
<feature type="domain" description="Pseudouridine synthase II N-terminal" evidence="7">
    <location>
        <begin position="61"/>
        <end position="192"/>
    </location>
</feature>
<dbReference type="GO" id="GO:0006400">
    <property type="term" value="P:tRNA modification"/>
    <property type="evidence" value="ECO:0007669"/>
    <property type="project" value="TreeGrafter"/>
</dbReference>
<keyword evidence="4" id="KW-0819">tRNA processing</keyword>
<name>M3B461_PSEFD</name>
<dbReference type="GO" id="GO:0003723">
    <property type="term" value="F:RNA binding"/>
    <property type="evidence" value="ECO:0007669"/>
    <property type="project" value="InterPro"/>
</dbReference>
<evidence type="ECO:0000313" key="9">
    <source>
        <dbReference type="EMBL" id="EME84142.1"/>
    </source>
</evidence>
<feature type="compositionally biased region" description="Basic residues" evidence="6">
    <location>
        <begin position="48"/>
        <end position="57"/>
    </location>
</feature>
<dbReference type="InterPro" id="IPR014780">
    <property type="entry name" value="tRNA_psdUridine_synth_TruB"/>
</dbReference>
<dbReference type="GO" id="GO:1990481">
    <property type="term" value="P:mRNA pseudouridine synthesis"/>
    <property type="evidence" value="ECO:0007669"/>
    <property type="project" value="TreeGrafter"/>
</dbReference>
<evidence type="ECO:0000256" key="3">
    <source>
        <dbReference type="ARBA" id="ARBA00012787"/>
    </source>
</evidence>
<dbReference type="SUPFAM" id="SSF55120">
    <property type="entry name" value="Pseudouridine synthase"/>
    <property type="match status" value="1"/>
</dbReference>
<comment type="catalytic activity">
    <reaction evidence="1">
        <text>a uridine in mRNA = a pseudouridine in mRNA</text>
        <dbReference type="Rhea" id="RHEA:56644"/>
        <dbReference type="Rhea" id="RHEA-COMP:14658"/>
        <dbReference type="Rhea" id="RHEA-COMP:14659"/>
        <dbReference type="ChEBI" id="CHEBI:65314"/>
        <dbReference type="ChEBI" id="CHEBI:65315"/>
    </reaction>
</comment>
<protein>
    <recommendedName>
        <fullName evidence="3">tRNA pseudouridine(55) synthase</fullName>
        <ecNumber evidence="3">5.4.99.25</ecNumber>
    </recommendedName>
</protein>
<dbReference type="KEGG" id="pfj:MYCFIDRAFT_134849"/>
<gene>
    <name evidence="9" type="ORF">MYCFIDRAFT_134849</name>
</gene>
<dbReference type="Proteomes" id="UP000016932">
    <property type="component" value="Unassembled WGS sequence"/>
</dbReference>
<dbReference type="HOGENOM" id="CLU_032087_4_2_1"/>
<keyword evidence="10" id="KW-1185">Reference proteome</keyword>
<dbReference type="InterPro" id="IPR020103">
    <property type="entry name" value="PsdUridine_synth_cat_dom_sf"/>
</dbReference>
<dbReference type="PANTHER" id="PTHR13767">
    <property type="entry name" value="TRNA-PSEUDOURIDINE SYNTHASE"/>
    <property type="match status" value="1"/>
</dbReference>
<dbReference type="Pfam" id="PF01509">
    <property type="entry name" value="TruB_N"/>
    <property type="match status" value="1"/>
</dbReference>